<dbReference type="PANTHER" id="PTHR21452:SF4">
    <property type="entry name" value="EXPORTIN-6"/>
    <property type="match status" value="1"/>
</dbReference>
<dbReference type="InterPro" id="IPR040016">
    <property type="entry name" value="XPO6"/>
</dbReference>
<keyword evidence="9" id="KW-1185">Reference proteome</keyword>
<evidence type="ECO:0008006" key="10">
    <source>
        <dbReference type="Google" id="ProtNLM"/>
    </source>
</evidence>
<protein>
    <recommendedName>
        <fullName evidence="10">Exportin-1/Importin-beta-like domain-containing protein</fullName>
    </recommendedName>
</protein>
<dbReference type="PANTHER" id="PTHR21452">
    <property type="entry name" value="EXPORTIN-6"/>
    <property type="match status" value="1"/>
</dbReference>
<organism evidence="8 9">
    <name type="scientific">Chondrus crispus</name>
    <name type="common">Carrageen Irish moss</name>
    <name type="synonym">Polymorpha crispa</name>
    <dbReference type="NCBI Taxonomy" id="2769"/>
    <lineage>
        <taxon>Eukaryota</taxon>
        <taxon>Rhodophyta</taxon>
        <taxon>Florideophyceae</taxon>
        <taxon>Rhodymeniophycidae</taxon>
        <taxon>Gigartinales</taxon>
        <taxon>Gigartinaceae</taxon>
        <taxon>Chondrus</taxon>
    </lineage>
</organism>
<comment type="subcellular location">
    <subcellularLocation>
        <location evidence="2">Cytoplasm</location>
    </subcellularLocation>
    <subcellularLocation>
        <location evidence="1">Nucleus</location>
    </subcellularLocation>
</comment>
<evidence type="ECO:0000256" key="5">
    <source>
        <dbReference type="ARBA" id="ARBA00022490"/>
    </source>
</evidence>
<evidence type="ECO:0000256" key="3">
    <source>
        <dbReference type="ARBA" id="ARBA00009466"/>
    </source>
</evidence>
<evidence type="ECO:0000256" key="4">
    <source>
        <dbReference type="ARBA" id="ARBA00022448"/>
    </source>
</evidence>
<dbReference type="GO" id="GO:0005737">
    <property type="term" value="C:cytoplasm"/>
    <property type="evidence" value="ECO:0007669"/>
    <property type="project" value="UniProtKB-SubCell"/>
</dbReference>
<dbReference type="EMBL" id="HG001850">
    <property type="protein sequence ID" value="CDF37545.1"/>
    <property type="molecule type" value="Genomic_DNA"/>
</dbReference>
<keyword evidence="4" id="KW-0813">Transport</keyword>
<keyword evidence="6" id="KW-0653">Protein transport</keyword>
<evidence type="ECO:0000256" key="2">
    <source>
        <dbReference type="ARBA" id="ARBA00004496"/>
    </source>
</evidence>
<evidence type="ECO:0000313" key="8">
    <source>
        <dbReference type="EMBL" id="CDF37545.1"/>
    </source>
</evidence>
<dbReference type="KEGG" id="ccp:CHC_T00005695001"/>
<keyword evidence="7" id="KW-0539">Nucleus</keyword>
<evidence type="ECO:0000313" key="9">
    <source>
        <dbReference type="Proteomes" id="UP000012073"/>
    </source>
</evidence>
<dbReference type="AlphaFoldDB" id="R7QJH0"/>
<evidence type="ECO:0000256" key="7">
    <source>
        <dbReference type="ARBA" id="ARBA00023242"/>
    </source>
</evidence>
<dbReference type="Proteomes" id="UP000012073">
    <property type="component" value="Unassembled WGS sequence"/>
</dbReference>
<dbReference type="RefSeq" id="XP_005717416.1">
    <property type="nucleotide sequence ID" value="XM_005717359.1"/>
</dbReference>
<sequence>MLGAIESILAACSRQIATDAPDLAANTIGEIVEFASAQRSTRLAHAALRLIREQLSIGSGLSPEPGIQLAKRTLEQGGEQNVCVAAVEVLIEALKQHWNDFWPSDAVHKQSSSPASITANQPLQRLYIFALQGVMKGLESVDLTICRTALLGLQSLDSSRKLYSRSAAFRENGAAKAVVTECMRVMGAGGDARRESLTEEAVEVIWGVVKFDMEGFFSHMLPEVIKDLGGVNAEQVQSLVQAFAEARERPGFSRRLAAFTNDYVFLRGLNEVQM</sequence>
<dbReference type="GO" id="GO:0005049">
    <property type="term" value="F:nuclear export signal receptor activity"/>
    <property type="evidence" value="ECO:0007669"/>
    <property type="project" value="InterPro"/>
</dbReference>
<name>R7QJH0_CHOCR</name>
<accession>R7QJH0</accession>
<dbReference type="STRING" id="2769.R7QJH0"/>
<dbReference type="GO" id="GO:0005634">
    <property type="term" value="C:nucleus"/>
    <property type="evidence" value="ECO:0007669"/>
    <property type="project" value="UniProtKB-SubCell"/>
</dbReference>
<comment type="similarity">
    <text evidence="3">Belongs to the exportin family.</text>
</comment>
<dbReference type="Gramene" id="CDF37545">
    <property type="protein sequence ID" value="CDF37545"/>
    <property type="gene ID" value="CHC_T00005695001"/>
</dbReference>
<reference evidence="9" key="1">
    <citation type="journal article" date="2013" name="Proc. Natl. Acad. Sci. U.S.A.">
        <title>Genome structure and metabolic features in the red seaweed Chondrus crispus shed light on evolution of the Archaeplastida.</title>
        <authorList>
            <person name="Collen J."/>
            <person name="Porcel B."/>
            <person name="Carre W."/>
            <person name="Ball S.G."/>
            <person name="Chaparro C."/>
            <person name="Tonon T."/>
            <person name="Barbeyron T."/>
            <person name="Michel G."/>
            <person name="Noel B."/>
            <person name="Valentin K."/>
            <person name="Elias M."/>
            <person name="Artiguenave F."/>
            <person name="Arun A."/>
            <person name="Aury J.M."/>
            <person name="Barbosa-Neto J.F."/>
            <person name="Bothwell J.H."/>
            <person name="Bouget F.Y."/>
            <person name="Brillet L."/>
            <person name="Cabello-Hurtado F."/>
            <person name="Capella-Gutierrez S."/>
            <person name="Charrier B."/>
            <person name="Cladiere L."/>
            <person name="Cock J.M."/>
            <person name="Coelho S.M."/>
            <person name="Colleoni C."/>
            <person name="Czjzek M."/>
            <person name="Da Silva C."/>
            <person name="Delage L."/>
            <person name="Denoeud F."/>
            <person name="Deschamps P."/>
            <person name="Dittami S.M."/>
            <person name="Gabaldon T."/>
            <person name="Gachon C.M."/>
            <person name="Groisillier A."/>
            <person name="Herve C."/>
            <person name="Jabbari K."/>
            <person name="Katinka M."/>
            <person name="Kloareg B."/>
            <person name="Kowalczyk N."/>
            <person name="Labadie K."/>
            <person name="Leblanc C."/>
            <person name="Lopez P.J."/>
            <person name="McLachlan D.H."/>
            <person name="Meslet-Cladiere L."/>
            <person name="Moustafa A."/>
            <person name="Nehr Z."/>
            <person name="Nyvall Collen P."/>
            <person name="Panaud O."/>
            <person name="Partensky F."/>
            <person name="Poulain J."/>
            <person name="Rensing S.A."/>
            <person name="Rousvoal S."/>
            <person name="Samson G."/>
            <person name="Symeonidi A."/>
            <person name="Weissenbach J."/>
            <person name="Zambounis A."/>
            <person name="Wincker P."/>
            <person name="Boyen C."/>
        </authorList>
    </citation>
    <scope>NUCLEOTIDE SEQUENCE [LARGE SCALE GENOMIC DNA]</scope>
    <source>
        <strain evidence="9">cv. Stackhouse</strain>
    </source>
</reference>
<gene>
    <name evidence="8" type="ORF">CHC_T00005695001</name>
</gene>
<evidence type="ECO:0000256" key="1">
    <source>
        <dbReference type="ARBA" id="ARBA00004123"/>
    </source>
</evidence>
<dbReference type="GeneID" id="17325132"/>
<keyword evidence="5" id="KW-0963">Cytoplasm</keyword>
<evidence type="ECO:0000256" key="6">
    <source>
        <dbReference type="ARBA" id="ARBA00022927"/>
    </source>
</evidence>
<dbReference type="GO" id="GO:0006611">
    <property type="term" value="P:protein export from nucleus"/>
    <property type="evidence" value="ECO:0007669"/>
    <property type="project" value="InterPro"/>
</dbReference>
<proteinExistence type="inferred from homology"/>